<name>A0A6A6WMP6_9PEZI</name>
<keyword evidence="15" id="KW-1185">Reference proteome</keyword>
<dbReference type="OrthoDB" id="193467at2759"/>
<accession>A0A6A6WMP6</accession>
<dbReference type="InterPro" id="IPR000872">
    <property type="entry name" value="Tafazzin"/>
</dbReference>
<dbReference type="GO" id="GO:0007007">
    <property type="term" value="P:inner mitochondrial membrane organization"/>
    <property type="evidence" value="ECO:0007669"/>
    <property type="project" value="TreeGrafter"/>
</dbReference>
<evidence type="ECO:0000256" key="11">
    <source>
        <dbReference type="ARBA" id="ARBA00047906"/>
    </source>
</evidence>
<evidence type="ECO:0000313" key="14">
    <source>
        <dbReference type="EMBL" id="KAF2763422.1"/>
    </source>
</evidence>
<evidence type="ECO:0000256" key="3">
    <source>
        <dbReference type="ARBA" id="ARBA00022679"/>
    </source>
</evidence>
<sequence>MTSTDEPPVAPSLPWRASSIATVGTIGAICRAFLYGLSYTESPGLERFLGVLDERRDIEGRKRGLITVSNHVSVLDDPMIWGVLPMRYLLNPNMSRWSLGSYDLCFQNKVTSTFFTLGQVLPTHRSAHSSHGGLFQPTITQAIRLLSAGPYHKKLSQAPPDSPASKPSISLLSPDIVDPFTSAALTYTTTGHDTFPAPSAYLSRRHSWIHIFPEGKIHQKEDLTMRYFKWGVARLILESEPCPDLVALWIDGPQWAMHEEREFPRFVPRPGKNISVAFGDKVDMDGVFGDLREKWKTLKGRNGGEGLFMGELNEELKFGREAVELREECTMRVRKEVLKVRRQMGWPDEDPKSSLVETWRLEGAKEEGRMEDGSIVKDM</sequence>
<dbReference type="RefSeq" id="XP_033605873.1">
    <property type="nucleotide sequence ID" value="XM_033747875.1"/>
</dbReference>
<keyword evidence="5" id="KW-0999">Mitochondrion inner membrane</keyword>
<evidence type="ECO:0000256" key="8">
    <source>
        <dbReference type="ARBA" id="ARBA00023136"/>
    </source>
</evidence>
<feature type="domain" description="Phospholipid/glycerol acyltransferase" evidence="13">
    <location>
        <begin position="65"/>
        <end position="253"/>
    </location>
</feature>
<protein>
    <recommendedName>
        <fullName evidence="12">Tafazzin family protein</fullName>
    </recommendedName>
</protein>
<dbReference type="InterPro" id="IPR002123">
    <property type="entry name" value="Plipid/glycerol_acylTrfase"/>
</dbReference>
<keyword evidence="4" id="KW-1000">Mitochondrion outer membrane</keyword>
<dbReference type="PANTHER" id="PTHR12497:SF0">
    <property type="entry name" value="TAFAZZIN"/>
    <property type="match status" value="1"/>
</dbReference>
<comment type="similarity">
    <text evidence="2 12">Belongs to the taffazin family.</text>
</comment>
<dbReference type="GO" id="GO:0005743">
    <property type="term" value="C:mitochondrial inner membrane"/>
    <property type="evidence" value="ECO:0007669"/>
    <property type="project" value="UniProtKB-SubCell"/>
</dbReference>
<evidence type="ECO:0000313" key="15">
    <source>
        <dbReference type="Proteomes" id="UP000799437"/>
    </source>
</evidence>
<comment type="catalytic activity">
    <reaction evidence="11">
        <text>1'-[1,2-diacyl-sn-glycero-3-phospho],3'-[1-acyl-sn-glycero-3-phospho]-glycerol + a 1,2-diacyl-sn-glycero-3-phosphocholine = a cardiolipin + a 1-acyl-sn-glycero-3-phosphocholine</text>
        <dbReference type="Rhea" id="RHEA:33731"/>
        <dbReference type="ChEBI" id="CHEBI:57643"/>
        <dbReference type="ChEBI" id="CHEBI:58168"/>
        <dbReference type="ChEBI" id="CHEBI:62237"/>
        <dbReference type="ChEBI" id="CHEBI:64743"/>
    </reaction>
    <physiologicalReaction direction="left-to-right" evidence="11">
        <dbReference type="Rhea" id="RHEA:33732"/>
    </physiologicalReaction>
    <physiologicalReaction direction="right-to-left" evidence="11">
        <dbReference type="Rhea" id="RHEA:33733"/>
    </physiologicalReaction>
</comment>
<evidence type="ECO:0000256" key="5">
    <source>
        <dbReference type="ARBA" id="ARBA00022792"/>
    </source>
</evidence>
<evidence type="ECO:0000256" key="4">
    <source>
        <dbReference type="ARBA" id="ARBA00022787"/>
    </source>
</evidence>
<dbReference type="EMBL" id="ML996565">
    <property type="protein sequence ID" value="KAF2763422.1"/>
    <property type="molecule type" value="Genomic_DNA"/>
</dbReference>
<keyword evidence="3" id="KW-0808">Transferase</keyword>
<keyword evidence="9" id="KW-0012">Acyltransferase</keyword>
<evidence type="ECO:0000256" key="9">
    <source>
        <dbReference type="ARBA" id="ARBA00023315"/>
    </source>
</evidence>
<proteinExistence type="inferred from homology"/>
<dbReference type="GO" id="GO:0035965">
    <property type="term" value="P:cardiolipin acyl-chain remodeling"/>
    <property type="evidence" value="ECO:0007669"/>
    <property type="project" value="TreeGrafter"/>
</dbReference>
<dbReference type="Proteomes" id="UP000799437">
    <property type="component" value="Unassembled WGS sequence"/>
</dbReference>
<evidence type="ECO:0000256" key="6">
    <source>
        <dbReference type="ARBA" id="ARBA00023098"/>
    </source>
</evidence>
<organism evidence="14 15">
    <name type="scientific">Pseudovirgaria hyperparasitica</name>
    <dbReference type="NCBI Taxonomy" id="470096"/>
    <lineage>
        <taxon>Eukaryota</taxon>
        <taxon>Fungi</taxon>
        <taxon>Dikarya</taxon>
        <taxon>Ascomycota</taxon>
        <taxon>Pezizomycotina</taxon>
        <taxon>Dothideomycetes</taxon>
        <taxon>Dothideomycetes incertae sedis</taxon>
        <taxon>Acrospermales</taxon>
        <taxon>Acrospermaceae</taxon>
        <taxon>Pseudovirgaria</taxon>
    </lineage>
</organism>
<evidence type="ECO:0000256" key="1">
    <source>
        <dbReference type="ARBA" id="ARBA00004137"/>
    </source>
</evidence>
<evidence type="ECO:0000259" key="13">
    <source>
        <dbReference type="SMART" id="SM00563"/>
    </source>
</evidence>
<keyword evidence="7" id="KW-0496">Mitochondrion</keyword>
<evidence type="ECO:0000256" key="2">
    <source>
        <dbReference type="ARBA" id="ARBA00010524"/>
    </source>
</evidence>
<reference evidence="14" key="1">
    <citation type="journal article" date="2020" name="Stud. Mycol.">
        <title>101 Dothideomycetes genomes: a test case for predicting lifestyles and emergence of pathogens.</title>
        <authorList>
            <person name="Haridas S."/>
            <person name="Albert R."/>
            <person name="Binder M."/>
            <person name="Bloem J."/>
            <person name="Labutti K."/>
            <person name="Salamov A."/>
            <person name="Andreopoulos B."/>
            <person name="Baker S."/>
            <person name="Barry K."/>
            <person name="Bills G."/>
            <person name="Bluhm B."/>
            <person name="Cannon C."/>
            <person name="Castanera R."/>
            <person name="Culley D."/>
            <person name="Daum C."/>
            <person name="Ezra D."/>
            <person name="Gonzalez J."/>
            <person name="Henrissat B."/>
            <person name="Kuo A."/>
            <person name="Liang C."/>
            <person name="Lipzen A."/>
            <person name="Lutzoni F."/>
            <person name="Magnuson J."/>
            <person name="Mondo S."/>
            <person name="Nolan M."/>
            <person name="Ohm R."/>
            <person name="Pangilinan J."/>
            <person name="Park H.-J."/>
            <person name="Ramirez L."/>
            <person name="Alfaro M."/>
            <person name="Sun H."/>
            <person name="Tritt A."/>
            <person name="Yoshinaga Y."/>
            <person name="Zwiers L.-H."/>
            <person name="Turgeon B."/>
            <person name="Goodwin S."/>
            <person name="Spatafora J."/>
            <person name="Crous P."/>
            <person name="Grigoriev I."/>
        </authorList>
    </citation>
    <scope>NUCLEOTIDE SEQUENCE</scope>
    <source>
        <strain evidence="14">CBS 121739</strain>
    </source>
</reference>
<keyword evidence="8" id="KW-0472">Membrane</keyword>
<dbReference type="SMART" id="SM00563">
    <property type="entry name" value="PlsC"/>
    <property type="match status" value="1"/>
</dbReference>
<keyword evidence="6" id="KW-0443">Lipid metabolism</keyword>
<dbReference type="AlphaFoldDB" id="A0A6A6WMP6"/>
<evidence type="ECO:0000256" key="12">
    <source>
        <dbReference type="RuleBase" id="RU365062"/>
    </source>
</evidence>
<dbReference type="PRINTS" id="PR00979">
    <property type="entry name" value="TAFAZZIN"/>
</dbReference>
<dbReference type="GeneID" id="54488929"/>
<dbReference type="PANTHER" id="PTHR12497">
    <property type="entry name" value="TAZ PROTEIN TAFAZZIN"/>
    <property type="match status" value="1"/>
</dbReference>
<dbReference type="GO" id="GO:0047184">
    <property type="term" value="F:1-acylglycerophosphocholine O-acyltransferase activity"/>
    <property type="evidence" value="ECO:0007669"/>
    <property type="project" value="TreeGrafter"/>
</dbReference>
<evidence type="ECO:0000256" key="10">
    <source>
        <dbReference type="ARBA" id="ARBA00024323"/>
    </source>
</evidence>
<evidence type="ECO:0000256" key="7">
    <source>
        <dbReference type="ARBA" id="ARBA00023128"/>
    </source>
</evidence>
<comment type="subcellular location">
    <subcellularLocation>
        <location evidence="1">Mitochondrion inner membrane</location>
        <topology evidence="1">Peripheral membrane protein</topology>
        <orientation evidence="1">Intermembrane side</orientation>
    </subcellularLocation>
    <subcellularLocation>
        <location evidence="10">Mitochondrion outer membrane</location>
        <topology evidence="10">Peripheral membrane protein</topology>
        <orientation evidence="10">Intermembrane side</orientation>
    </subcellularLocation>
</comment>
<dbReference type="GO" id="GO:0005741">
    <property type="term" value="C:mitochondrial outer membrane"/>
    <property type="evidence" value="ECO:0007669"/>
    <property type="project" value="UniProtKB-SubCell"/>
</dbReference>
<gene>
    <name evidence="14" type="ORF">EJ05DRAFT_507021</name>
</gene>